<keyword evidence="1" id="KW-0732">Signal</keyword>
<feature type="chain" id="PRO_5045877873" evidence="1">
    <location>
        <begin position="31"/>
        <end position="200"/>
    </location>
</feature>
<protein>
    <submittedName>
        <fullName evidence="2">Uncharacterized protein</fullName>
    </submittedName>
</protein>
<feature type="signal peptide" evidence="1">
    <location>
        <begin position="1"/>
        <end position="30"/>
    </location>
</feature>
<proteinExistence type="predicted"/>
<dbReference type="RefSeq" id="WP_251778959.1">
    <property type="nucleotide sequence ID" value="NZ_JAMKFE010000007.1"/>
</dbReference>
<comment type="caution">
    <text evidence="2">The sequence shown here is derived from an EMBL/GenBank/DDBJ whole genome shotgun (WGS) entry which is preliminary data.</text>
</comment>
<reference evidence="2" key="1">
    <citation type="submission" date="2022-05" db="EMBL/GenBank/DDBJ databases">
        <title>Schlegelella sp. nov., isolated from mangrove soil.</title>
        <authorList>
            <person name="Liu Y."/>
            <person name="Ge X."/>
            <person name="Liu W."/>
        </authorList>
    </citation>
    <scope>NUCLEOTIDE SEQUENCE</scope>
    <source>
        <strain evidence="2">S2-27</strain>
    </source>
</reference>
<evidence type="ECO:0000313" key="2">
    <source>
        <dbReference type="EMBL" id="MCM5680505.1"/>
    </source>
</evidence>
<dbReference type="EMBL" id="JAMKFE010000007">
    <property type="protein sequence ID" value="MCM5680505.1"/>
    <property type="molecule type" value="Genomic_DNA"/>
</dbReference>
<sequence length="200" mass="21114">MKDHKPGNAVHRVMALVSAAFLTGCGTTAALDPDASGPAEDESVIVLGVQPANYRVMLFPGTVSAGKFTQDTWSGAAINGVPKDGYIVAKAKAGQVLGLVSVQATKDGGHFGTAFNACGGRPALTFEVPKSKVLYLVDVEYVPHAVSLFVHYTHRFAAAEHHLRTRFPRIQGPMQQHAFQALPTTASCGGTVTIPVYIGR</sequence>
<accession>A0ABT0YP41</accession>
<name>A0ABT0YP41_9BURK</name>
<evidence type="ECO:0000256" key="1">
    <source>
        <dbReference type="SAM" id="SignalP"/>
    </source>
</evidence>
<dbReference type="Proteomes" id="UP001165541">
    <property type="component" value="Unassembled WGS sequence"/>
</dbReference>
<gene>
    <name evidence="2" type="ORF">M8A51_13300</name>
</gene>
<organism evidence="2 3">
    <name type="scientific">Caldimonas mangrovi</name>
    <dbReference type="NCBI Taxonomy" id="2944811"/>
    <lineage>
        <taxon>Bacteria</taxon>
        <taxon>Pseudomonadati</taxon>
        <taxon>Pseudomonadota</taxon>
        <taxon>Betaproteobacteria</taxon>
        <taxon>Burkholderiales</taxon>
        <taxon>Sphaerotilaceae</taxon>
        <taxon>Caldimonas</taxon>
    </lineage>
</organism>
<evidence type="ECO:0000313" key="3">
    <source>
        <dbReference type="Proteomes" id="UP001165541"/>
    </source>
</evidence>
<dbReference type="PROSITE" id="PS51257">
    <property type="entry name" value="PROKAR_LIPOPROTEIN"/>
    <property type="match status" value="1"/>
</dbReference>
<keyword evidence="3" id="KW-1185">Reference proteome</keyword>